<dbReference type="Pfam" id="PF07083">
    <property type="entry name" value="DUF1351"/>
    <property type="match status" value="1"/>
</dbReference>
<proteinExistence type="predicted"/>
<sequence length="303" mass="35103">METVDVIVQPAIEPQVIDSNLTLTWNNAELAKYLEEKLEKYNGLVVTEDNLKEIKSVLKEIVSIRTKLTRFGADKKRELKIPYNTFTAELEQVLAVVSRVENPIANQIGEFEQQEMLKRKDTVLKMIEDKAQSLGIREEYKNRVMPNPKWWENKTAKMSDVALSVEEMLKGVLEQQQNDDDLKRMQAEKVEMIKMKIDLFNQNYALDTPIQYEEIQHRVNNVPFGELDSVIAAEFEKRLEIELKAKAPQEPVERVEEQDTTLEVTPVVDETETVTYVVKNINARQRKAINDLLIKLGVEWSEI</sequence>
<name>A0A8S5SL83_9CAUD</name>
<evidence type="ECO:0000313" key="1">
    <source>
        <dbReference type="EMBL" id="DAF51820.1"/>
    </source>
</evidence>
<dbReference type="EMBL" id="BK032623">
    <property type="protein sequence ID" value="DAF51820.1"/>
    <property type="molecule type" value="Genomic_DNA"/>
</dbReference>
<accession>A0A8S5SL83</accession>
<evidence type="ECO:0008006" key="2">
    <source>
        <dbReference type="Google" id="ProtNLM"/>
    </source>
</evidence>
<organism evidence="1">
    <name type="scientific">Podoviridae sp. ctf5T2</name>
    <dbReference type="NCBI Taxonomy" id="2827743"/>
    <lineage>
        <taxon>Viruses</taxon>
        <taxon>Duplodnaviria</taxon>
        <taxon>Heunggongvirae</taxon>
        <taxon>Uroviricota</taxon>
        <taxon>Caudoviricetes</taxon>
    </lineage>
</organism>
<dbReference type="InterPro" id="IPR009785">
    <property type="entry name" value="Prophage_Lj928_Orf309"/>
</dbReference>
<protein>
    <recommendedName>
        <fullName evidence="2">DUF1351 domain-containing protein</fullName>
    </recommendedName>
</protein>
<reference evidence="1" key="1">
    <citation type="journal article" date="2021" name="Proc. Natl. Acad. Sci. U.S.A.">
        <title>A Catalog of Tens of Thousands of Viruses from Human Metagenomes Reveals Hidden Associations with Chronic Diseases.</title>
        <authorList>
            <person name="Tisza M.J."/>
            <person name="Buck C.B."/>
        </authorList>
    </citation>
    <scope>NUCLEOTIDE SEQUENCE</scope>
    <source>
        <strain evidence="1">Ctf5T2</strain>
    </source>
</reference>